<gene>
    <name evidence="2" type="ORF">Gbro_4915</name>
</gene>
<accession>D0LFH9</accession>
<organism evidence="2 3">
    <name type="scientific">Gordonia bronchialis (strain ATCC 25592 / DSM 43247 / BCRC 13721 / JCM 3198 / KCTC 3076 / NBRC 16047 / NCTC 10667)</name>
    <name type="common">Rhodococcus bronchialis</name>
    <dbReference type="NCBI Taxonomy" id="526226"/>
    <lineage>
        <taxon>Bacteria</taxon>
        <taxon>Bacillati</taxon>
        <taxon>Actinomycetota</taxon>
        <taxon>Actinomycetes</taxon>
        <taxon>Mycobacteriales</taxon>
        <taxon>Gordoniaceae</taxon>
        <taxon>Gordonia</taxon>
    </lineage>
</organism>
<name>D0LFH9_GORB4</name>
<dbReference type="EMBL" id="CP001803">
    <property type="protein sequence ID" value="ACY24028.1"/>
    <property type="molecule type" value="Genomic_DNA"/>
</dbReference>
<dbReference type="Proteomes" id="UP000001219">
    <property type="component" value="Plasmid pGBRO01"/>
</dbReference>
<geneLocation type="plasmid" evidence="2 3">
    <name>pGBRO01</name>
</geneLocation>
<evidence type="ECO:0000313" key="3">
    <source>
        <dbReference type="Proteomes" id="UP000001219"/>
    </source>
</evidence>
<dbReference type="AlphaFoldDB" id="D0LFH9"/>
<reference evidence="2 3" key="1">
    <citation type="journal article" date="2010" name="Stand. Genomic Sci.">
        <title>Complete genome sequence of Gordonia bronchialis type strain (3410).</title>
        <authorList>
            <person name="Ivanova N."/>
            <person name="Sikorski J."/>
            <person name="Jando M."/>
            <person name="Lapidus A."/>
            <person name="Nolan M."/>
            <person name="Lucas S."/>
            <person name="Del Rio T.G."/>
            <person name="Tice H."/>
            <person name="Copeland A."/>
            <person name="Cheng J.F."/>
            <person name="Chen F."/>
            <person name="Bruce D."/>
            <person name="Goodwin L."/>
            <person name="Pitluck S."/>
            <person name="Mavromatis K."/>
            <person name="Ovchinnikova G."/>
            <person name="Pati A."/>
            <person name="Chen A."/>
            <person name="Palaniappan K."/>
            <person name="Land M."/>
            <person name="Hauser L."/>
            <person name="Chang Y.J."/>
            <person name="Jeffries C.D."/>
            <person name="Chain P."/>
            <person name="Saunders E."/>
            <person name="Han C."/>
            <person name="Detter J.C."/>
            <person name="Brettin T."/>
            <person name="Rohde M."/>
            <person name="Goker M."/>
            <person name="Bristow J."/>
            <person name="Eisen J.A."/>
            <person name="Markowitz V."/>
            <person name="Hugenholtz P."/>
            <person name="Klenk H.P."/>
            <person name="Kyrpides N.C."/>
        </authorList>
    </citation>
    <scope>NUCLEOTIDE SEQUENCE [LARGE SCALE GENOMIC DNA]</scope>
    <source>
        <strain evidence="3">ATCC 25592 / DSM 43247 / BCRC 13721 / JCM 3198 / KCTC 3076 / NBRC 16047 / NCTC 10667</strain>
        <plasmid evidence="3">pGBRO01</plasmid>
    </source>
</reference>
<feature type="region of interest" description="Disordered" evidence="1">
    <location>
        <begin position="1"/>
        <end position="27"/>
    </location>
</feature>
<sequence>MALHRSTQRPPHDRHPHDRRRRQAPSLRHLDVLAARVQADPRSVIAGVPARQLLDHAREYETVVQRHALAPSCCIVAAIYRSRALAGLPAPSMFDVGQILEDLLPPSTPAECVAPPIL</sequence>
<dbReference type="KEGG" id="gbr:Gbro_4915"/>
<evidence type="ECO:0000313" key="2">
    <source>
        <dbReference type="EMBL" id="ACY24028.1"/>
    </source>
</evidence>
<dbReference type="HOGENOM" id="CLU_2069785_0_0_11"/>
<keyword evidence="3" id="KW-1185">Reference proteome</keyword>
<evidence type="ECO:0000256" key="1">
    <source>
        <dbReference type="SAM" id="MobiDB-lite"/>
    </source>
</evidence>
<protein>
    <submittedName>
        <fullName evidence="2">Uncharacterized protein</fullName>
    </submittedName>
</protein>
<keyword evidence="2" id="KW-0614">Plasmid</keyword>
<proteinExistence type="predicted"/>